<keyword evidence="1" id="KW-0812">Transmembrane</keyword>
<keyword evidence="3" id="KW-1185">Reference proteome</keyword>
<protein>
    <submittedName>
        <fullName evidence="2">Uncharacterized protein</fullName>
    </submittedName>
</protein>
<dbReference type="STRING" id="1341695.BBOMB_1060"/>
<proteinExistence type="predicted"/>
<feature type="transmembrane region" description="Helical" evidence="1">
    <location>
        <begin position="12"/>
        <end position="32"/>
    </location>
</feature>
<evidence type="ECO:0000313" key="2">
    <source>
        <dbReference type="EMBL" id="KFF31673.1"/>
    </source>
</evidence>
<dbReference type="Proteomes" id="UP000028730">
    <property type="component" value="Unassembled WGS sequence"/>
</dbReference>
<evidence type="ECO:0000313" key="3">
    <source>
        <dbReference type="Proteomes" id="UP000028730"/>
    </source>
</evidence>
<organism evidence="2 3">
    <name type="scientific">Bifidobacterium bombi DSM 19703</name>
    <dbReference type="NCBI Taxonomy" id="1341695"/>
    <lineage>
        <taxon>Bacteria</taxon>
        <taxon>Bacillati</taxon>
        <taxon>Actinomycetota</taxon>
        <taxon>Actinomycetes</taxon>
        <taxon>Bifidobacteriales</taxon>
        <taxon>Bifidobacteriaceae</taxon>
        <taxon>Bifidobacterium</taxon>
    </lineage>
</organism>
<dbReference type="AlphaFoldDB" id="A0A080N3E1"/>
<keyword evidence="1" id="KW-1133">Transmembrane helix</keyword>
<name>A0A080N3E1_9BIFI</name>
<comment type="caution">
    <text evidence="2">The sequence shown here is derived from an EMBL/GenBank/DDBJ whole genome shotgun (WGS) entry which is preliminary data.</text>
</comment>
<dbReference type="EMBL" id="ATLK01000001">
    <property type="protein sequence ID" value="KFF31673.1"/>
    <property type="molecule type" value="Genomic_DNA"/>
</dbReference>
<sequence length="66" mass="6935">MTSDVRSKLRVIAIGLMTCLALTGLVLLLAGAHEADGRLILAGYVCVIVACVGLSWIYAGEEDDVD</sequence>
<dbReference type="RefSeq" id="WP_044087935.1">
    <property type="nucleotide sequence ID" value="NZ_ATLK01000001.1"/>
</dbReference>
<accession>A0A080N3E1</accession>
<reference evidence="2 3" key="1">
    <citation type="journal article" date="2014" name="Appl. Environ. Microbiol.">
        <title>Genomic encyclopedia of type strains of the genus Bifidobacterium.</title>
        <authorList>
            <person name="Milani C."/>
            <person name="Lugli G.A."/>
            <person name="Duranti S."/>
            <person name="Turroni F."/>
            <person name="Bottacini F."/>
            <person name="Mangifesta M."/>
            <person name="Sanchez B."/>
            <person name="Viappiani A."/>
            <person name="Mancabelli L."/>
            <person name="Taminiau B."/>
            <person name="Delcenserie V."/>
            <person name="Barrangou R."/>
            <person name="Margolles A."/>
            <person name="van Sinderen D."/>
            <person name="Ventura M."/>
        </authorList>
    </citation>
    <scope>NUCLEOTIDE SEQUENCE [LARGE SCALE GENOMIC DNA]</scope>
    <source>
        <strain evidence="2 3">DSM 19703</strain>
    </source>
</reference>
<evidence type="ECO:0000256" key="1">
    <source>
        <dbReference type="SAM" id="Phobius"/>
    </source>
</evidence>
<gene>
    <name evidence="2" type="ORF">BBOMB_1060</name>
</gene>
<feature type="transmembrane region" description="Helical" evidence="1">
    <location>
        <begin position="39"/>
        <end position="59"/>
    </location>
</feature>
<keyword evidence="1" id="KW-0472">Membrane</keyword>